<protein>
    <submittedName>
        <fullName evidence="1">Calcineurin-like phosphoesterase</fullName>
    </submittedName>
</protein>
<sequence>MIKVIAIGDLHAEFPRLWRALRGAYLAGDDFLPTEPVQEGRFRVVLMGDLMHPKTLEHYRRLTGLDDFSPADPAHLRMAAKAQIREMYRVKRYQEAAPEHVTILLGNHDHAAATGDFVLGNAYLEHHEFHPEHGGVEMPEDLKAWLLSFPAEVNLYGVNFSHVGPVPWLQTYDAMFYNGREAKEWWQHNPDYVTRMGHRFGVYGHTVMKEGIQVFERLALIDAFDQDQYLELYLDDDHLEVQVAHVQPLTLQ</sequence>
<dbReference type="AlphaFoldDB" id="A0A399DQS1"/>
<proteinExistence type="predicted"/>
<name>A0A399DQS1_9DEIN</name>
<evidence type="ECO:0000313" key="2">
    <source>
        <dbReference type="Proteomes" id="UP000265715"/>
    </source>
</evidence>
<dbReference type="EMBL" id="QXDL01000402">
    <property type="protein sequence ID" value="RIH74585.1"/>
    <property type="molecule type" value="Genomic_DNA"/>
</dbReference>
<evidence type="ECO:0000313" key="1">
    <source>
        <dbReference type="EMBL" id="RIH74585.1"/>
    </source>
</evidence>
<dbReference type="RefSeq" id="WP_176582570.1">
    <property type="nucleotide sequence ID" value="NZ_QXDL01000402.1"/>
</dbReference>
<dbReference type="Gene3D" id="3.60.21.10">
    <property type="match status" value="1"/>
</dbReference>
<dbReference type="InterPro" id="IPR029052">
    <property type="entry name" value="Metallo-depent_PP-like"/>
</dbReference>
<comment type="caution">
    <text evidence="1">The sequence shown here is derived from an EMBL/GenBank/DDBJ whole genome shotgun (WGS) entry which is preliminary data.</text>
</comment>
<gene>
    <name evidence="1" type="ORF">Mterra_04064</name>
</gene>
<keyword evidence="2" id="KW-1185">Reference proteome</keyword>
<accession>A0A399DQS1</accession>
<reference evidence="1 2" key="1">
    <citation type="submission" date="2018-08" db="EMBL/GenBank/DDBJ databases">
        <title>Meiothermus terrae DSM 26712 genome sequencing project.</title>
        <authorList>
            <person name="Da Costa M.S."/>
            <person name="Albuquerque L."/>
            <person name="Raposo P."/>
            <person name="Froufe H.J.C."/>
            <person name="Barroso C.S."/>
            <person name="Egas C."/>
        </authorList>
    </citation>
    <scope>NUCLEOTIDE SEQUENCE [LARGE SCALE GENOMIC DNA]</scope>
    <source>
        <strain evidence="1 2">DSM 26712</strain>
    </source>
</reference>
<dbReference type="Proteomes" id="UP000265715">
    <property type="component" value="Unassembled WGS sequence"/>
</dbReference>
<organism evidence="1 2">
    <name type="scientific">Calidithermus terrae</name>
    <dbReference type="NCBI Taxonomy" id="1408545"/>
    <lineage>
        <taxon>Bacteria</taxon>
        <taxon>Thermotogati</taxon>
        <taxon>Deinococcota</taxon>
        <taxon>Deinococci</taxon>
        <taxon>Thermales</taxon>
        <taxon>Thermaceae</taxon>
        <taxon>Calidithermus</taxon>
    </lineage>
</organism>
<dbReference type="SUPFAM" id="SSF56300">
    <property type="entry name" value="Metallo-dependent phosphatases"/>
    <property type="match status" value="1"/>
</dbReference>